<accession>S3CVZ5</accession>
<dbReference type="InterPro" id="IPR018244">
    <property type="entry name" value="Allrgn_V5/Tpx1_CS"/>
</dbReference>
<organism evidence="4 5">
    <name type="scientific">Glarea lozoyensis (strain ATCC 20868 / MF5171)</name>
    <dbReference type="NCBI Taxonomy" id="1116229"/>
    <lineage>
        <taxon>Eukaryota</taxon>
        <taxon>Fungi</taxon>
        <taxon>Dikarya</taxon>
        <taxon>Ascomycota</taxon>
        <taxon>Pezizomycotina</taxon>
        <taxon>Leotiomycetes</taxon>
        <taxon>Helotiales</taxon>
        <taxon>Helotiaceae</taxon>
        <taxon>Glarea</taxon>
    </lineage>
</organism>
<dbReference type="Pfam" id="PF00188">
    <property type="entry name" value="CAP"/>
    <property type="match status" value="1"/>
</dbReference>
<dbReference type="PANTHER" id="PTHR10334">
    <property type="entry name" value="CYSTEINE-RICH SECRETORY PROTEIN-RELATED"/>
    <property type="match status" value="1"/>
</dbReference>
<dbReference type="AlphaFoldDB" id="S3CVZ5"/>
<dbReference type="RefSeq" id="XP_008083223.1">
    <property type="nucleotide sequence ID" value="XM_008085032.1"/>
</dbReference>
<evidence type="ECO:0000313" key="4">
    <source>
        <dbReference type="EMBL" id="EPE29114.1"/>
    </source>
</evidence>
<evidence type="ECO:0000313" key="5">
    <source>
        <dbReference type="Proteomes" id="UP000016922"/>
    </source>
</evidence>
<dbReference type="HOGENOM" id="CLU_1004920_0_0_1"/>
<dbReference type="EMBL" id="KE145367">
    <property type="protein sequence ID" value="EPE29114.1"/>
    <property type="molecule type" value="Genomic_DNA"/>
</dbReference>
<dbReference type="Gene3D" id="3.40.33.10">
    <property type="entry name" value="CAP"/>
    <property type="match status" value="1"/>
</dbReference>
<evidence type="ECO:0000259" key="3">
    <source>
        <dbReference type="SMART" id="SM00198"/>
    </source>
</evidence>
<feature type="chain" id="PRO_5004507544" evidence="2">
    <location>
        <begin position="18"/>
        <end position="277"/>
    </location>
</feature>
<dbReference type="InterPro" id="IPR014044">
    <property type="entry name" value="CAP_dom"/>
</dbReference>
<dbReference type="Proteomes" id="UP000016922">
    <property type="component" value="Unassembled WGS sequence"/>
</dbReference>
<dbReference type="OMA" id="GCAARWC"/>
<reference evidence="4 5" key="1">
    <citation type="journal article" date="2013" name="BMC Genomics">
        <title>Genomics-driven discovery of the pneumocandin biosynthetic gene cluster in the fungus Glarea lozoyensis.</title>
        <authorList>
            <person name="Chen L."/>
            <person name="Yue Q."/>
            <person name="Zhang X."/>
            <person name="Xiang M."/>
            <person name="Wang C."/>
            <person name="Li S."/>
            <person name="Che Y."/>
            <person name="Ortiz-Lopez F.J."/>
            <person name="Bills G.F."/>
            <person name="Liu X."/>
            <person name="An Z."/>
        </authorList>
    </citation>
    <scope>NUCLEOTIDE SEQUENCE [LARGE SCALE GENOMIC DNA]</scope>
    <source>
        <strain evidence="5">ATCC 20868 / MF5171</strain>
    </source>
</reference>
<dbReference type="GeneID" id="19459332"/>
<feature type="compositionally biased region" description="Low complexity" evidence="1">
    <location>
        <begin position="242"/>
        <end position="260"/>
    </location>
</feature>
<evidence type="ECO:0000256" key="1">
    <source>
        <dbReference type="SAM" id="MobiDB-lite"/>
    </source>
</evidence>
<proteinExistence type="predicted"/>
<protein>
    <submittedName>
        <fullName evidence="4">PR-1-like protein</fullName>
    </submittedName>
</protein>
<dbReference type="PRINTS" id="PR00837">
    <property type="entry name" value="V5TPXLIKE"/>
</dbReference>
<dbReference type="InterPro" id="IPR001283">
    <property type="entry name" value="CRISP-related"/>
</dbReference>
<feature type="domain" description="SCP" evidence="3">
    <location>
        <begin position="71"/>
        <end position="194"/>
    </location>
</feature>
<dbReference type="GO" id="GO:0005576">
    <property type="term" value="C:extracellular region"/>
    <property type="evidence" value="ECO:0007669"/>
    <property type="project" value="InterPro"/>
</dbReference>
<feature type="signal peptide" evidence="2">
    <location>
        <begin position="1"/>
        <end position="17"/>
    </location>
</feature>
<dbReference type="PROSITE" id="PS01009">
    <property type="entry name" value="CRISP_1"/>
    <property type="match status" value="1"/>
</dbReference>
<dbReference type="KEGG" id="glz:GLAREA_00272"/>
<sequence>MHIPSPFFLLLLTGALAMPKIVTITSIITIPLPTATLPPISIPTNIPVPNPGKAVIPGTSTGSTSYTDENIFQQDVLAAHNFYRRQHNASALVWNDTSAKVAGSWVKGCAFKHSNGALGENLVAGPPNATSAIDLWGQERQLFNFKSGGFSAETGHFTQLVWKDTTSVGCAVKNCKGLGWYTVCEYWPRGNVGFQGEDEDRFYRSNVQGQVQGDEGDTAVENAAVLAAEGTSGVAGVGGTTTSGSAVTPTETGKSEGGRTTPTLGLLVTVTIAMLLL</sequence>
<gene>
    <name evidence="4" type="ORF">GLAREA_00272</name>
</gene>
<evidence type="ECO:0000256" key="2">
    <source>
        <dbReference type="SAM" id="SignalP"/>
    </source>
</evidence>
<dbReference type="eggNOG" id="KOG3017">
    <property type="taxonomic scope" value="Eukaryota"/>
</dbReference>
<dbReference type="SUPFAM" id="SSF55797">
    <property type="entry name" value="PR-1-like"/>
    <property type="match status" value="1"/>
</dbReference>
<feature type="region of interest" description="Disordered" evidence="1">
    <location>
        <begin position="237"/>
        <end position="260"/>
    </location>
</feature>
<dbReference type="InterPro" id="IPR035940">
    <property type="entry name" value="CAP_sf"/>
</dbReference>
<keyword evidence="2" id="KW-0732">Signal</keyword>
<dbReference type="OrthoDB" id="337038at2759"/>
<dbReference type="SMART" id="SM00198">
    <property type="entry name" value="SCP"/>
    <property type="match status" value="1"/>
</dbReference>
<name>S3CVZ5_GLAL2</name>
<keyword evidence="5" id="KW-1185">Reference proteome</keyword>